<protein>
    <recommendedName>
        <fullName evidence="1">LRAT domain-containing protein</fullName>
    </recommendedName>
</protein>
<evidence type="ECO:0000313" key="3">
    <source>
        <dbReference type="Proteomes" id="UP000823749"/>
    </source>
</evidence>
<dbReference type="Proteomes" id="UP000823749">
    <property type="component" value="Chromosome 7"/>
</dbReference>
<reference evidence="2" key="1">
    <citation type="submission" date="2020-08" db="EMBL/GenBank/DDBJ databases">
        <title>Plant Genome Project.</title>
        <authorList>
            <person name="Zhang R.-G."/>
        </authorList>
    </citation>
    <scope>NUCLEOTIDE SEQUENCE</scope>
    <source>
        <strain evidence="2">WSP0</strain>
        <tissue evidence="2">Leaf</tissue>
    </source>
</reference>
<dbReference type="InterPro" id="IPR007053">
    <property type="entry name" value="LRAT_dom"/>
</dbReference>
<gene>
    <name evidence="2" type="ORF">RHGRI_019864</name>
</gene>
<dbReference type="AlphaFoldDB" id="A0AAV6JI74"/>
<sequence>MISLYLSGIYIGDGLVIHFTAPSGKFTASSPSSSLSFSSSAPNHSRCESQKPEGGVAVTCLDCFIKEGSLSRYEYGVRFRLRGGTSTAAQSDPASTVLRRANYLLENGFGNYHLVRNNCEDFAL</sequence>
<dbReference type="Gene3D" id="3.90.1720.10">
    <property type="entry name" value="endopeptidase domain like (from Nostoc punctiforme)"/>
    <property type="match status" value="1"/>
</dbReference>
<name>A0AAV6JI74_9ERIC</name>
<feature type="domain" description="LRAT" evidence="1">
    <location>
        <begin position="1"/>
        <end position="124"/>
    </location>
</feature>
<evidence type="ECO:0000313" key="2">
    <source>
        <dbReference type="EMBL" id="KAG5539462.1"/>
    </source>
</evidence>
<evidence type="ECO:0000259" key="1">
    <source>
        <dbReference type="PROSITE" id="PS51934"/>
    </source>
</evidence>
<comment type="caution">
    <text evidence="2">The sequence shown here is derived from an EMBL/GenBank/DDBJ whole genome shotgun (WGS) entry which is preliminary data.</text>
</comment>
<dbReference type="PROSITE" id="PS51934">
    <property type="entry name" value="LRAT"/>
    <property type="match status" value="1"/>
</dbReference>
<organism evidence="2 3">
    <name type="scientific">Rhododendron griersonianum</name>
    <dbReference type="NCBI Taxonomy" id="479676"/>
    <lineage>
        <taxon>Eukaryota</taxon>
        <taxon>Viridiplantae</taxon>
        <taxon>Streptophyta</taxon>
        <taxon>Embryophyta</taxon>
        <taxon>Tracheophyta</taxon>
        <taxon>Spermatophyta</taxon>
        <taxon>Magnoliopsida</taxon>
        <taxon>eudicotyledons</taxon>
        <taxon>Gunneridae</taxon>
        <taxon>Pentapetalae</taxon>
        <taxon>asterids</taxon>
        <taxon>Ericales</taxon>
        <taxon>Ericaceae</taxon>
        <taxon>Ericoideae</taxon>
        <taxon>Rhodoreae</taxon>
        <taxon>Rhododendron</taxon>
    </lineage>
</organism>
<dbReference type="PANTHER" id="PTHR46137">
    <property type="entry name" value="OS05G0310600 PROTEIN"/>
    <property type="match status" value="1"/>
</dbReference>
<proteinExistence type="predicted"/>
<dbReference type="Pfam" id="PF04970">
    <property type="entry name" value="LRAT"/>
    <property type="match status" value="1"/>
</dbReference>
<keyword evidence="3" id="KW-1185">Reference proteome</keyword>
<accession>A0AAV6JI74</accession>
<dbReference type="PANTHER" id="PTHR46137:SF3">
    <property type="entry name" value="OS05G0310600 PROTEIN"/>
    <property type="match status" value="1"/>
</dbReference>
<dbReference type="EMBL" id="JACTNZ010000007">
    <property type="protein sequence ID" value="KAG5539462.1"/>
    <property type="molecule type" value="Genomic_DNA"/>
</dbReference>